<organism evidence="1">
    <name type="scientific">marine sediment metagenome</name>
    <dbReference type="NCBI Taxonomy" id="412755"/>
    <lineage>
        <taxon>unclassified sequences</taxon>
        <taxon>metagenomes</taxon>
        <taxon>ecological metagenomes</taxon>
    </lineage>
</organism>
<accession>A0A0F9CA20</accession>
<comment type="caution">
    <text evidence="1">The sequence shown here is derived from an EMBL/GenBank/DDBJ whole genome shotgun (WGS) entry which is preliminary data.</text>
</comment>
<gene>
    <name evidence="1" type="ORF">LCGC14_2347590</name>
</gene>
<proteinExistence type="predicted"/>
<dbReference type="EMBL" id="LAZR01034109">
    <property type="protein sequence ID" value="KKL46233.1"/>
    <property type="molecule type" value="Genomic_DNA"/>
</dbReference>
<reference evidence="1" key="1">
    <citation type="journal article" date="2015" name="Nature">
        <title>Complex archaea that bridge the gap between prokaryotes and eukaryotes.</title>
        <authorList>
            <person name="Spang A."/>
            <person name="Saw J.H."/>
            <person name="Jorgensen S.L."/>
            <person name="Zaremba-Niedzwiedzka K."/>
            <person name="Martijn J."/>
            <person name="Lind A.E."/>
            <person name="van Eijk R."/>
            <person name="Schleper C."/>
            <person name="Guy L."/>
            <person name="Ettema T.J."/>
        </authorList>
    </citation>
    <scope>NUCLEOTIDE SEQUENCE</scope>
</reference>
<sequence length="93" mass="10206">MSANNSGEVIRGVLAYFERKDPKGEIAPHYTASFGFRFGIAVALRHPEYAQAYARLIGASTLRHTEGAMIDAFVKEVPIKLEGEPDVVSPSQR</sequence>
<protein>
    <submittedName>
        <fullName evidence="1">Uncharacterized protein</fullName>
    </submittedName>
</protein>
<name>A0A0F9CA20_9ZZZZ</name>
<evidence type="ECO:0000313" key="1">
    <source>
        <dbReference type="EMBL" id="KKL46233.1"/>
    </source>
</evidence>
<dbReference type="AlphaFoldDB" id="A0A0F9CA20"/>